<evidence type="ECO:0000259" key="12">
    <source>
        <dbReference type="Pfam" id="PF01545"/>
    </source>
</evidence>
<keyword evidence="7 11" id="KW-1133">Transmembrane helix</keyword>
<sequence length="265" mass="27708">MTAALPTDRRRVLTRRIRQFSLAVIGYNVLEAVVALVAGIAAGSVALIGFGLGSVVEVASAAAIFWQFAGDDHERREKAALRVVAWLFFVLAAYLVVTSALKLFGAEEPVESPAGMVLTAVTLLVMPLLSYGQRRAGRELGSRSAVADSKQTLLCTYLSAVVLVGLAVNALFGWWWADPLAALAIAAVAVKEGIEAARGDVCCAPSFGPDAGRADACGAESGTEEACDCCSPAAANGRASGLQITLYPAQASDRASHREAERGRR</sequence>
<dbReference type="PANTHER" id="PTHR31937:SF2">
    <property type="entry name" value="TRANSMEMBRANE PROTEIN 163"/>
    <property type="match status" value="1"/>
</dbReference>
<dbReference type="Pfam" id="PF01545">
    <property type="entry name" value="Cation_efflux"/>
    <property type="match status" value="1"/>
</dbReference>
<keyword evidence="6" id="KW-0862">Zinc</keyword>
<dbReference type="GO" id="GO:0031410">
    <property type="term" value="C:cytoplasmic vesicle"/>
    <property type="evidence" value="ECO:0007669"/>
    <property type="project" value="UniProtKB-KW"/>
</dbReference>
<feature type="transmembrane region" description="Helical" evidence="11">
    <location>
        <begin position="80"/>
        <end position="101"/>
    </location>
</feature>
<evidence type="ECO:0000256" key="5">
    <source>
        <dbReference type="ARBA" id="ARBA00022753"/>
    </source>
</evidence>
<keyword evidence="14" id="KW-1185">Reference proteome</keyword>
<evidence type="ECO:0000256" key="1">
    <source>
        <dbReference type="ARBA" id="ARBA00004146"/>
    </source>
</evidence>
<organism evidence="13 14">
    <name type="scientific">Sinomonas atrocyanea</name>
    <dbReference type="NCBI Taxonomy" id="37927"/>
    <lineage>
        <taxon>Bacteria</taxon>
        <taxon>Bacillati</taxon>
        <taxon>Actinomycetota</taxon>
        <taxon>Actinomycetes</taxon>
        <taxon>Micrococcales</taxon>
        <taxon>Micrococcaceae</taxon>
        <taxon>Sinomonas</taxon>
    </lineage>
</organism>
<accession>A0A127A9C8</accession>
<keyword evidence="5" id="KW-0967">Endosome</keyword>
<dbReference type="PANTHER" id="PTHR31937">
    <property type="entry name" value="TRANSMEMBRANE PROTEIN 163"/>
    <property type="match status" value="1"/>
</dbReference>
<reference evidence="13 14" key="1">
    <citation type="submission" date="2016-02" db="EMBL/GenBank/DDBJ databases">
        <title>Complete genome of Sinomonas atrocyanea KCTC 3377.</title>
        <authorList>
            <person name="Kim K.M."/>
        </authorList>
    </citation>
    <scope>NUCLEOTIDE SEQUENCE [LARGE SCALE GENOMIC DNA]</scope>
    <source>
        <strain evidence="13 14">KCTC 3377</strain>
    </source>
</reference>
<keyword evidence="9 11" id="KW-0472">Membrane</keyword>
<dbReference type="KEGG" id="satk:SA2016_3634"/>
<dbReference type="PATRIC" id="fig|37927.3.peg.3727"/>
<evidence type="ECO:0000256" key="11">
    <source>
        <dbReference type="SAM" id="Phobius"/>
    </source>
</evidence>
<evidence type="ECO:0000313" key="13">
    <source>
        <dbReference type="EMBL" id="AMM34292.1"/>
    </source>
</evidence>
<protein>
    <submittedName>
        <fullName evidence="13">Cobalt transporter</fullName>
    </submittedName>
</protein>
<feature type="transmembrane region" description="Helical" evidence="11">
    <location>
        <begin position="113"/>
        <end position="132"/>
    </location>
</feature>
<dbReference type="Gene3D" id="1.20.1510.10">
    <property type="entry name" value="Cation efflux protein transmembrane domain"/>
    <property type="match status" value="1"/>
</dbReference>
<dbReference type="EMBL" id="CP014518">
    <property type="protein sequence ID" value="AMM34292.1"/>
    <property type="molecule type" value="Genomic_DNA"/>
</dbReference>
<keyword evidence="4 11" id="KW-0812">Transmembrane</keyword>
<dbReference type="SUPFAM" id="SSF161111">
    <property type="entry name" value="Cation efflux protein transmembrane domain-like"/>
    <property type="match status" value="1"/>
</dbReference>
<evidence type="ECO:0000256" key="2">
    <source>
        <dbReference type="ARBA" id="ARBA00004644"/>
    </source>
</evidence>
<dbReference type="InterPro" id="IPR026765">
    <property type="entry name" value="Tmem163"/>
</dbReference>
<dbReference type="AlphaFoldDB" id="A0A127A9C8"/>
<evidence type="ECO:0000256" key="7">
    <source>
        <dbReference type="ARBA" id="ARBA00022989"/>
    </source>
</evidence>
<dbReference type="Proteomes" id="UP000070134">
    <property type="component" value="Chromosome"/>
</dbReference>
<feature type="transmembrane region" description="Helical" evidence="11">
    <location>
        <begin position="153"/>
        <end position="177"/>
    </location>
</feature>
<feature type="transmembrane region" description="Helical" evidence="11">
    <location>
        <begin position="47"/>
        <end position="68"/>
    </location>
</feature>
<dbReference type="STRING" id="37927.SA2016_3634"/>
<gene>
    <name evidence="13" type="ORF">SA2016_3634</name>
</gene>
<comment type="subcellular location">
    <subcellularLocation>
        <location evidence="2">Cytoplasmic vesicle</location>
        <location evidence="2">Secretory vesicle</location>
        <location evidence="2">Synaptic vesicle membrane</location>
        <topology evidence="2">Multi-pass membrane protein</topology>
    </subcellularLocation>
    <subcellularLocation>
        <location evidence="1">Early endosome membrane</location>
    </subcellularLocation>
</comment>
<dbReference type="InterPro" id="IPR027469">
    <property type="entry name" value="Cation_efflux_TMD_sf"/>
</dbReference>
<evidence type="ECO:0000256" key="9">
    <source>
        <dbReference type="ARBA" id="ARBA00023136"/>
    </source>
</evidence>
<dbReference type="GO" id="GO:0008324">
    <property type="term" value="F:monoatomic cation transmembrane transporter activity"/>
    <property type="evidence" value="ECO:0007669"/>
    <property type="project" value="InterPro"/>
</dbReference>
<evidence type="ECO:0000256" key="8">
    <source>
        <dbReference type="ARBA" id="ARBA00023018"/>
    </source>
</evidence>
<evidence type="ECO:0000256" key="6">
    <source>
        <dbReference type="ARBA" id="ARBA00022833"/>
    </source>
</evidence>
<dbReference type="InterPro" id="IPR058533">
    <property type="entry name" value="Cation_efflux_TM"/>
</dbReference>
<feature type="transmembrane region" description="Helical" evidence="11">
    <location>
        <begin position="20"/>
        <end position="41"/>
    </location>
</feature>
<dbReference type="GO" id="GO:0016020">
    <property type="term" value="C:membrane"/>
    <property type="evidence" value="ECO:0007669"/>
    <property type="project" value="InterPro"/>
</dbReference>
<proteinExistence type="inferred from homology"/>
<keyword evidence="8" id="KW-0770">Synapse</keyword>
<evidence type="ECO:0000256" key="10">
    <source>
        <dbReference type="ARBA" id="ARBA00023329"/>
    </source>
</evidence>
<evidence type="ECO:0000256" key="3">
    <source>
        <dbReference type="ARBA" id="ARBA00008731"/>
    </source>
</evidence>
<keyword evidence="10" id="KW-0968">Cytoplasmic vesicle</keyword>
<evidence type="ECO:0000313" key="14">
    <source>
        <dbReference type="Proteomes" id="UP000070134"/>
    </source>
</evidence>
<name>A0A127A9C8_9MICC</name>
<comment type="similarity">
    <text evidence="3">Belongs to the TMEM163 family.</text>
</comment>
<feature type="domain" description="Cation efflux protein transmembrane" evidence="12">
    <location>
        <begin position="23"/>
        <end position="198"/>
    </location>
</feature>
<evidence type="ECO:0000256" key="4">
    <source>
        <dbReference type="ARBA" id="ARBA00022692"/>
    </source>
</evidence>